<feature type="transmembrane region" description="Helical" evidence="8">
    <location>
        <begin position="26"/>
        <end position="50"/>
    </location>
</feature>
<protein>
    <submittedName>
        <fullName evidence="9">Multidrug efflux SMR transporter Mmr</fullName>
    </submittedName>
</protein>
<keyword evidence="10" id="KW-1185">Reference proteome</keyword>
<dbReference type="Proteomes" id="UP001500187">
    <property type="component" value="Unassembled WGS sequence"/>
</dbReference>
<gene>
    <name evidence="9" type="primary">mmr</name>
    <name evidence="9" type="ORF">GCM10023352_05690</name>
</gene>
<evidence type="ECO:0000313" key="9">
    <source>
        <dbReference type="EMBL" id="GAA4790531.1"/>
    </source>
</evidence>
<proteinExistence type="inferred from homology"/>
<dbReference type="SUPFAM" id="SSF103481">
    <property type="entry name" value="Multidrug resistance efflux transporter EmrE"/>
    <property type="match status" value="1"/>
</dbReference>
<keyword evidence="2" id="KW-0813">Transport</keyword>
<feature type="transmembrane region" description="Helical" evidence="8">
    <location>
        <begin position="57"/>
        <end position="78"/>
    </location>
</feature>
<dbReference type="Pfam" id="PF00893">
    <property type="entry name" value="Multi_Drug_Res"/>
    <property type="match status" value="1"/>
</dbReference>
<evidence type="ECO:0000256" key="1">
    <source>
        <dbReference type="ARBA" id="ARBA00004651"/>
    </source>
</evidence>
<keyword evidence="4 7" id="KW-0812">Transmembrane</keyword>
<sequence>MAYIFLSIAIASEIAATSLLKFTEGFTRLWATLACLAMYGIAFFMLSLAVRDIPVGVAYALWSGLGTAAIVAVGAVFLGEPITLVKVLGISLIVAGVLVLNLGGASAH</sequence>
<dbReference type="EMBL" id="BAABKP010000001">
    <property type="protein sequence ID" value="GAA4790531.1"/>
    <property type="molecule type" value="Genomic_DNA"/>
</dbReference>
<dbReference type="PANTHER" id="PTHR30561">
    <property type="entry name" value="SMR FAMILY PROTON-DEPENDENT DRUG EFFLUX TRANSPORTER SUGE"/>
    <property type="match status" value="1"/>
</dbReference>
<keyword evidence="6 8" id="KW-0472">Membrane</keyword>
<dbReference type="PANTHER" id="PTHR30561:SF1">
    <property type="entry name" value="MULTIDRUG TRANSPORTER EMRE"/>
    <property type="match status" value="1"/>
</dbReference>
<organism evidence="9 10">
    <name type="scientific">Rothia endophytica</name>
    <dbReference type="NCBI Taxonomy" id="1324766"/>
    <lineage>
        <taxon>Bacteria</taxon>
        <taxon>Bacillati</taxon>
        <taxon>Actinomycetota</taxon>
        <taxon>Actinomycetes</taxon>
        <taxon>Micrococcales</taxon>
        <taxon>Micrococcaceae</taxon>
        <taxon>Rothia</taxon>
    </lineage>
</organism>
<comment type="similarity">
    <text evidence="7">Belongs to the drug/metabolite transporter (DMT) superfamily. Small multidrug resistance (SMR) (TC 2.A.7.1) family.</text>
</comment>
<evidence type="ECO:0000256" key="5">
    <source>
        <dbReference type="ARBA" id="ARBA00022989"/>
    </source>
</evidence>
<evidence type="ECO:0000313" key="10">
    <source>
        <dbReference type="Proteomes" id="UP001500187"/>
    </source>
</evidence>
<comment type="caution">
    <text evidence="9">The sequence shown here is derived from an EMBL/GenBank/DDBJ whole genome shotgun (WGS) entry which is preliminary data.</text>
</comment>
<reference evidence="10" key="1">
    <citation type="journal article" date="2019" name="Int. J. Syst. Evol. Microbiol.">
        <title>The Global Catalogue of Microorganisms (GCM) 10K type strain sequencing project: providing services to taxonomists for standard genome sequencing and annotation.</title>
        <authorList>
            <consortium name="The Broad Institute Genomics Platform"/>
            <consortium name="The Broad Institute Genome Sequencing Center for Infectious Disease"/>
            <person name="Wu L."/>
            <person name="Ma J."/>
        </authorList>
    </citation>
    <scope>NUCLEOTIDE SEQUENCE [LARGE SCALE GENOMIC DNA]</scope>
    <source>
        <strain evidence="10">JCM 18541</strain>
    </source>
</reference>
<feature type="transmembrane region" description="Helical" evidence="8">
    <location>
        <begin position="84"/>
        <end position="103"/>
    </location>
</feature>
<dbReference type="InterPro" id="IPR000390">
    <property type="entry name" value="Small_drug/metabolite_transptr"/>
</dbReference>
<comment type="subcellular location">
    <subcellularLocation>
        <location evidence="1 7">Cell membrane</location>
        <topology evidence="1 7">Multi-pass membrane protein</topology>
    </subcellularLocation>
</comment>
<evidence type="ECO:0000256" key="7">
    <source>
        <dbReference type="RuleBase" id="RU003942"/>
    </source>
</evidence>
<evidence type="ECO:0000256" key="4">
    <source>
        <dbReference type="ARBA" id="ARBA00022692"/>
    </source>
</evidence>
<dbReference type="InterPro" id="IPR037185">
    <property type="entry name" value="EmrE-like"/>
</dbReference>
<accession>A0ABP9B6V3</accession>
<dbReference type="Gene3D" id="1.10.3730.20">
    <property type="match status" value="1"/>
</dbReference>
<evidence type="ECO:0000256" key="3">
    <source>
        <dbReference type="ARBA" id="ARBA00022475"/>
    </source>
</evidence>
<evidence type="ECO:0000256" key="6">
    <source>
        <dbReference type="ARBA" id="ARBA00023136"/>
    </source>
</evidence>
<evidence type="ECO:0000256" key="8">
    <source>
        <dbReference type="SAM" id="Phobius"/>
    </source>
</evidence>
<name>A0ABP9B6V3_9MICC</name>
<keyword evidence="3" id="KW-1003">Cell membrane</keyword>
<evidence type="ECO:0000256" key="2">
    <source>
        <dbReference type="ARBA" id="ARBA00022448"/>
    </source>
</evidence>
<dbReference type="InterPro" id="IPR045324">
    <property type="entry name" value="Small_multidrug_res"/>
</dbReference>
<dbReference type="RefSeq" id="WP_345444492.1">
    <property type="nucleotide sequence ID" value="NZ_BAABKP010000001.1"/>
</dbReference>
<keyword evidence="5 8" id="KW-1133">Transmembrane helix</keyword>